<gene>
    <name evidence="1" type="ORF">LCGC14_1841490</name>
</gene>
<sequence length="78" mass="8695">MAYIRKCDVCGKEFDEDEMLHTIRSGVEIGQGYTLTIDFCNDCAATLPKPFQRALVDMEAILGAKARQWAAEHGDVDD</sequence>
<dbReference type="AlphaFoldDB" id="A0A0F9H195"/>
<reference evidence="1" key="1">
    <citation type="journal article" date="2015" name="Nature">
        <title>Complex archaea that bridge the gap between prokaryotes and eukaryotes.</title>
        <authorList>
            <person name="Spang A."/>
            <person name="Saw J.H."/>
            <person name="Jorgensen S.L."/>
            <person name="Zaremba-Niedzwiedzka K."/>
            <person name="Martijn J."/>
            <person name="Lind A.E."/>
            <person name="van Eijk R."/>
            <person name="Schleper C."/>
            <person name="Guy L."/>
            <person name="Ettema T.J."/>
        </authorList>
    </citation>
    <scope>NUCLEOTIDE SEQUENCE</scope>
</reference>
<accession>A0A0F9H195</accession>
<evidence type="ECO:0000313" key="1">
    <source>
        <dbReference type="EMBL" id="KKL96736.1"/>
    </source>
</evidence>
<protein>
    <submittedName>
        <fullName evidence="1">Uncharacterized protein</fullName>
    </submittedName>
</protein>
<organism evidence="1">
    <name type="scientific">marine sediment metagenome</name>
    <dbReference type="NCBI Taxonomy" id="412755"/>
    <lineage>
        <taxon>unclassified sequences</taxon>
        <taxon>metagenomes</taxon>
        <taxon>ecological metagenomes</taxon>
    </lineage>
</organism>
<proteinExistence type="predicted"/>
<dbReference type="EMBL" id="LAZR01018351">
    <property type="protein sequence ID" value="KKL96736.1"/>
    <property type="molecule type" value="Genomic_DNA"/>
</dbReference>
<name>A0A0F9H195_9ZZZZ</name>
<comment type="caution">
    <text evidence="1">The sequence shown here is derived from an EMBL/GenBank/DDBJ whole genome shotgun (WGS) entry which is preliminary data.</text>
</comment>